<feature type="domain" description="Zn(2)-C6 fungal-type" evidence="7">
    <location>
        <begin position="24"/>
        <end position="54"/>
    </location>
</feature>
<feature type="compositionally biased region" description="Polar residues" evidence="6">
    <location>
        <begin position="1"/>
        <end position="14"/>
    </location>
</feature>
<feature type="region of interest" description="Disordered" evidence="6">
    <location>
        <begin position="91"/>
        <end position="132"/>
    </location>
</feature>
<dbReference type="InterPro" id="IPR036864">
    <property type="entry name" value="Zn2-C6_fun-type_DNA-bd_sf"/>
</dbReference>
<dbReference type="Gene3D" id="4.10.240.10">
    <property type="entry name" value="Zn(2)-C6 fungal-type DNA-binding domain"/>
    <property type="match status" value="1"/>
</dbReference>
<evidence type="ECO:0000313" key="8">
    <source>
        <dbReference type="EMBL" id="KAH7094395.1"/>
    </source>
</evidence>
<reference evidence="8" key="1">
    <citation type="journal article" date="2021" name="Nat. Commun.">
        <title>Genetic determinants of endophytism in the Arabidopsis root mycobiome.</title>
        <authorList>
            <person name="Mesny F."/>
            <person name="Miyauchi S."/>
            <person name="Thiergart T."/>
            <person name="Pickel B."/>
            <person name="Atanasova L."/>
            <person name="Karlsson M."/>
            <person name="Huettel B."/>
            <person name="Barry K.W."/>
            <person name="Haridas S."/>
            <person name="Chen C."/>
            <person name="Bauer D."/>
            <person name="Andreopoulos W."/>
            <person name="Pangilinan J."/>
            <person name="LaButti K."/>
            <person name="Riley R."/>
            <person name="Lipzen A."/>
            <person name="Clum A."/>
            <person name="Drula E."/>
            <person name="Henrissat B."/>
            <person name="Kohler A."/>
            <person name="Grigoriev I.V."/>
            <person name="Martin F.M."/>
            <person name="Hacquard S."/>
        </authorList>
    </citation>
    <scope>NUCLEOTIDE SEQUENCE</scope>
    <source>
        <strain evidence="8">MPI-SDFR-AT-0120</strain>
    </source>
</reference>
<dbReference type="SUPFAM" id="SSF57701">
    <property type="entry name" value="Zn2/Cys6 DNA-binding domain"/>
    <property type="match status" value="1"/>
</dbReference>
<dbReference type="Proteomes" id="UP000813461">
    <property type="component" value="Unassembled WGS sequence"/>
</dbReference>
<dbReference type="PANTHER" id="PTHR31069:SF31">
    <property type="entry name" value="MONODICTYPHENONE CLUSTER TRANSCRIPTION FACTOR-RELATED"/>
    <property type="match status" value="1"/>
</dbReference>
<evidence type="ECO:0000259" key="7">
    <source>
        <dbReference type="PROSITE" id="PS50048"/>
    </source>
</evidence>
<evidence type="ECO:0000256" key="4">
    <source>
        <dbReference type="ARBA" id="ARBA00023163"/>
    </source>
</evidence>
<evidence type="ECO:0000256" key="1">
    <source>
        <dbReference type="ARBA" id="ARBA00022723"/>
    </source>
</evidence>
<name>A0A8K0RGH1_9PLEO</name>
<accession>A0A8K0RGH1</accession>
<dbReference type="EMBL" id="JAGMVJ010000001">
    <property type="protein sequence ID" value="KAH7094395.1"/>
    <property type="molecule type" value="Genomic_DNA"/>
</dbReference>
<dbReference type="GO" id="GO:0008270">
    <property type="term" value="F:zinc ion binding"/>
    <property type="evidence" value="ECO:0007669"/>
    <property type="project" value="InterPro"/>
</dbReference>
<dbReference type="GO" id="GO:0005634">
    <property type="term" value="C:nucleus"/>
    <property type="evidence" value="ECO:0007669"/>
    <property type="project" value="InterPro"/>
</dbReference>
<gene>
    <name evidence="8" type="ORF">FB567DRAFT_556029</name>
</gene>
<evidence type="ECO:0000256" key="2">
    <source>
        <dbReference type="ARBA" id="ARBA00023015"/>
    </source>
</evidence>
<evidence type="ECO:0000256" key="5">
    <source>
        <dbReference type="ARBA" id="ARBA00023242"/>
    </source>
</evidence>
<dbReference type="PRINTS" id="PR00755">
    <property type="entry name" value="AFLATOXINBRP"/>
</dbReference>
<evidence type="ECO:0000256" key="3">
    <source>
        <dbReference type="ARBA" id="ARBA00023125"/>
    </source>
</evidence>
<dbReference type="SMART" id="SM00066">
    <property type="entry name" value="GAL4"/>
    <property type="match status" value="1"/>
</dbReference>
<protein>
    <submittedName>
        <fullName evidence="8">Malamycin response protein 1</fullName>
    </submittedName>
</protein>
<dbReference type="AlphaFoldDB" id="A0A8K0RGH1"/>
<dbReference type="PROSITE" id="PS50048">
    <property type="entry name" value="ZN2_CY6_FUNGAL_2"/>
    <property type="match status" value="1"/>
</dbReference>
<evidence type="ECO:0000313" key="9">
    <source>
        <dbReference type="Proteomes" id="UP000813461"/>
    </source>
</evidence>
<feature type="region of interest" description="Disordered" evidence="6">
    <location>
        <begin position="56"/>
        <end position="76"/>
    </location>
</feature>
<keyword evidence="5" id="KW-0539">Nucleus</keyword>
<dbReference type="OrthoDB" id="2328572at2759"/>
<organism evidence="8 9">
    <name type="scientific">Paraphoma chrysanthemicola</name>
    <dbReference type="NCBI Taxonomy" id="798071"/>
    <lineage>
        <taxon>Eukaryota</taxon>
        <taxon>Fungi</taxon>
        <taxon>Dikarya</taxon>
        <taxon>Ascomycota</taxon>
        <taxon>Pezizomycotina</taxon>
        <taxon>Dothideomycetes</taxon>
        <taxon>Pleosporomycetidae</taxon>
        <taxon>Pleosporales</taxon>
        <taxon>Pleosporineae</taxon>
        <taxon>Phaeosphaeriaceae</taxon>
        <taxon>Paraphoma</taxon>
    </lineage>
</organism>
<dbReference type="Pfam" id="PF08493">
    <property type="entry name" value="AflR"/>
    <property type="match status" value="1"/>
</dbReference>
<dbReference type="PANTHER" id="PTHR31069">
    <property type="entry name" value="OLEATE-ACTIVATED TRANSCRIPTION FACTOR 1-RELATED"/>
    <property type="match status" value="1"/>
</dbReference>
<comment type="caution">
    <text evidence="8">The sequence shown here is derived from an EMBL/GenBank/DDBJ whole genome shotgun (WGS) entry which is preliminary data.</text>
</comment>
<keyword evidence="2" id="KW-0805">Transcription regulation</keyword>
<dbReference type="InterPro" id="IPR050675">
    <property type="entry name" value="OAF3"/>
</dbReference>
<evidence type="ECO:0000256" key="6">
    <source>
        <dbReference type="SAM" id="MobiDB-lite"/>
    </source>
</evidence>
<feature type="region of interest" description="Disordered" evidence="6">
    <location>
        <begin position="1"/>
        <end position="21"/>
    </location>
</feature>
<keyword evidence="3" id="KW-0238">DNA-binding</keyword>
<dbReference type="GO" id="GO:0003677">
    <property type="term" value="F:DNA binding"/>
    <property type="evidence" value="ECO:0007669"/>
    <property type="project" value="UniProtKB-KW"/>
</dbReference>
<feature type="compositionally biased region" description="Low complexity" evidence="6">
    <location>
        <begin position="95"/>
        <end position="109"/>
    </location>
</feature>
<keyword evidence="4" id="KW-0804">Transcription</keyword>
<keyword evidence="9" id="KW-1185">Reference proteome</keyword>
<sequence length="425" mass="46956">MATQMSTSSTSKLPNESRRKIRDSCNNCSAQKIKCGKQRPSCARCTTKKLQCNYSYSQRTGRRSSSMNTQRDGTGSNVAFLPTIVDSPAVTSDPTTSLFGSTSSLTTTSPRKVHSNNATIESPRDIEPNPFDDPNFFPDLNFDFLASPPDTEGTASRSSSLHTTNDLTEANQLIDPEILWQSLPTSTPEFSFDGLKSFSSHPIFDLDQVGPFRKSLERTVQRAHDCMALALQVVNDLSVMREPCMVATSDPMTAIESSKTDIRDVDTVLFTNREAATSVKKILDCTCSNDQSVSLACYLATSKIISWYGAAIEAVGDRSENQERQTKMLLDTKSSQGTMAERIIARPIYMGKYCLDPEVQRVVRAQVVLGELKEHVQPLLHRLPRYHVTGLETDSDSTPNNMQACVLRDQLRTVIQNARNLNGSG</sequence>
<dbReference type="GO" id="GO:0045122">
    <property type="term" value="P:aflatoxin biosynthetic process"/>
    <property type="evidence" value="ECO:0007669"/>
    <property type="project" value="InterPro"/>
</dbReference>
<dbReference type="InterPro" id="IPR001138">
    <property type="entry name" value="Zn2Cys6_DnaBD"/>
</dbReference>
<proteinExistence type="predicted"/>
<keyword evidence="1" id="KW-0479">Metal-binding</keyword>
<dbReference type="PROSITE" id="PS00463">
    <property type="entry name" value="ZN2_CY6_FUNGAL_1"/>
    <property type="match status" value="1"/>
</dbReference>
<dbReference type="InterPro" id="IPR013700">
    <property type="entry name" value="AflR"/>
</dbReference>
<dbReference type="CDD" id="cd00067">
    <property type="entry name" value="GAL4"/>
    <property type="match status" value="1"/>
</dbReference>
<dbReference type="Pfam" id="PF00172">
    <property type="entry name" value="Zn_clus"/>
    <property type="match status" value="1"/>
</dbReference>
<dbReference type="GO" id="GO:0000981">
    <property type="term" value="F:DNA-binding transcription factor activity, RNA polymerase II-specific"/>
    <property type="evidence" value="ECO:0007669"/>
    <property type="project" value="InterPro"/>
</dbReference>